<name>F6DT99_DESRL</name>
<dbReference type="OrthoDB" id="1807185at2"/>
<dbReference type="KEGG" id="dru:Desru_0631"/>
<proteinExistence type="predicted"/>
<sequence length="123" mass="14221">MSCRVLPFPSQVNEVYTSIFTFLKTKNGRQRQIMLLNIRALLDEHHISHYNYGSFSVHCTADKDIAYIYGKQRGFNKYCPQCKSYLYSADGPVTILSIIEGIKTDRVTYGCNCGAIFYKWEKK</sequence>
<reference evidence="2" key="1">
    <citation type="submission" date="2011-05" db="EMBL/GenBank/DDBJ databases">
        <title>Complete sequence of Desulfotomaculum ruminis DSM 2154.</title>
        <authorList>
            <person name="Lucas S."/>
            <person name="Copeland A."/>
            <person name="Lapidus A."/>
            <person name="Cheng J.-F."/>
            <person name="Goodwin L."/>
            <person name="Pitluck S."/>
            <person name="Lu M."/>
            <person name="Detter J.C."/>
            <person name="Han C."/>
            <person name="Tapia R."/>
            <person name="Land M."/>
            <person name="Hauser L."/>
            <person name="Kyrpides N."/>
            <person name="Ivanova N."/>
            <person name="Mikhailova N."/>
            <person name="Pagani I."/>
            <person name="Stams A.J.M."/>
            <person name="Plugge C.M."/>
            <person name="Muyzer G."/>
            <person name="Kuever J."/>
            <person name="Parshina S.N."/>
            <person name="Ivanova A.E."/>
            <person name="Nazina T.N."/>
            <person name="Brambilla E."/>
            <person name="Spring S."/>
            <person name="Klenk H.-P."/>
            <person name="Woyke T."/>
        </authorList>
    </citation>
    <scope>NUCLEOTIDE SEQUENCE [LARGE SCALE GENOMIC DNA]</scope>
    <source>
        <strain evidence="2">ATCC 23193 / DSM 2154 / NCIB 8452 / DL</strain>
    </source>
</reference>
<dbReference type="EMBL" id="CP002780">
    <property type="protein sequence ID" value="AEG58916.1"/>
    <property type="molecule type" value="Genomic_DNA"/>
</dbReference>
<keyword evidence="2" id="KW-1185">Reference proteome</keyword>
<accession>F6DT99</accession>
<dbReference type="AlphaFoldDB" id="F6DT99"/>
<protein>
    <submittedName>
        <fullName evidence="1">Uncharacterized protein</fullName>
    </submittedName>
</protein>
<reference evidence="1 2" key="2">
    <citation type="journal article" date="2012" name="Stand. Genomic Sci.">
        <title>Complete genome sequence of the sulfate-reducing firmicute Desulfotomaculum ruminis type strain (DL(T)).</title>
        <authorList>
            <person name="Spring S."/>
            <person name="Visser M."/>
            <person name="Lu M."/>
            <person name="Copeland A."/>
            <person name="Lapidus A."/>
            <person name="Lucas S."/>
            <person name="Cheng J.F."/>
            <person name="Han C."/>
            <person name="Tapia R."/>
            <person name="Goodwin L.A."/>
            <person name="Pitluck S."/>
            <person name="Ivanova N."/>
            <person name="Land M."/>
            <person name="Hauser L."/>
            <person name="Larimer F."/>
            <person name="Rohde M."/>
            <person name="Goker M."/>
            <person name="Detter J.C."/>
            <person name="Kyrpides N.C."/>
            <person name="Woyke T."/>
            <person name="Schaap P.J."/>
            <person name="Plugge C.M."/>
            <person name="Muyzer G."/>
            <person name="Kuever J."/>
            <person name="Pereira I.A."/>
            <person name="Parshina S.N."/>
            <person name="Bernier-Latmani R."/>
            <person name="Stams A.J."/>
            <person name="Klenk H.P."/>
        </authorList>
    </citation>
    <scope>NUCLEOTIDE SEQUENCE [LARGE SCALE GENOMIC DNA]</scope>
    <source>
        <strain evidence="2">ATCC 23193 / DSM 2154 / NCIB 8452 / DL</strain>
    </source>
</reference>
<dbReference type="Proteomes" id="UP000009234">
    <property type="component" value="Chromosome"/>
</dbReference>
<gene>
    <name evidence="1" type="ordered locus">Desru_0631</name>
</gene>
<evidence type="ECO:0000313" key="1">
    <source>
        <dbReference type="EMBL" id="AEG58916.1"/>
    </source>
</evidence>
<dbReference type="HOGENOM" id="CLU_2011590_0_0_9"/>
<evidence type="ECO:0000313" key="2">
    <source>
        <dbReference type="Proteomes" id="UP000009234"/>
    </source>
</evidence>
<organism evidence="1 2">
    <name type="scientific">Desulforamulus ruminis (strain ATCC 23193 / DSM 2154 / NCIMB 8452 / DL)</name>
    <name type="common">Desulfotomaculum ruminis</name>
    <dbReference type="NCBI Taxonomy" id="696281"/>
    <lineage>
        <taxon>Bacteria</taxon>
        <taxon>Bacillati</taxon>
        <taxon>Bacillota</taxon>
        <taxon>Clostridia</taxon>
        <taxon>Eubacteriales</taxon>
        <taxon>Peptococcaceae</taxon>
        <taxon>Desulforamulus</taxon>
    </lineage>
</organism>